<dbReference type="GO" id="GO:0004519">
    <property type="term" value="F:endonuclease activity"/>
    <property type="evidence" value="ECO:0007669"/>
    <property type="project" value="UniProtKB-KW"/>
</dbReference>
<dbReference type="InterPro" id="IPR025938">
    <property type="entry name" value="RRXRR_dom"/>
</dbReference>
<dbReference type="Pfam" id="PF01844">
    <property type="entry name" value="HNH"/>
    <property type="match status" value="1"/>
</dbReference>
<accession>A0ABX1MDC9</accession>
<keyword evidence="2" id="KW-0540">Nuclease</keyword>
<comment type="caution">
    <text evidence="2">The sequence shown here is derived from an EMBL/GenBank/DDBJ whole genome shotgun (WGS) entry which is preliminary data.</text>
</comment>
<dbReference type="EMBL" id="QMEC01000118">
    <property type="protein sequence ID" value="NMF65766.1"/>
    <property type="molecule type" value="Genomic_DNA"/>
</dbReference>
<dbReference type="CDD" id="cd00085">
    <property type="entry name" value="HNHc"/>
    <property type="match status" value="1"/>
</dbReference>
<dbReference type="InterPro" id="IPR052892">
    <property type="entry name" value="NA-targeting_endonuclease"/>
</dbReference>
<reference evidence="2 3" key="1">
    <citation type="submission" date="2018-06" db="EMBL/GenBank/DDBJ databases">
        <title>Comparative genomics of Brasilonema spp. strains.</title>
        <authorList>
            <person name="Alvarenga D.O."/>
            <person name="Fiore M.F."/>
            <person name="Varani A.M."/>
        </authorList>
    </citation>
    <scope>NUCLEOTIDE SEQUENCE [LARGE SCALE GENOMIC DNA]</scope>
    <source>
        <strain evidence="2 3">UFV-OR1</strain>
    </source>
</reference>
<proteinExistence type="predicted"/>
<keyword evidence="3" id="KW-1185">Reference proteome</keyword>
<dbReference type="InterPro" id="IPR003615">
    <property type="entry name" value="HNH_nuc"/>
</dbReference>
<evidence type="ECO:0000313" key="3">
    <source>
        <dbReference type="Proteomes" id="UP000762253"/>
    </source>
</evidence>
<dbReference type="RefSeq" id="WP_169267333.1">
    <property type="nucleotide sequence ID" value="NZ_QMEC01000118.1"/>
</dbReference>
<dbReference type="SMART" id="SM00507">
    <property type="entry name" value="HNHc"/>
    <property type="match status" value="1"/>
</dbReference>
<evidence type="ECO:0000259" key="1">
    <source>
        <dbReference type="SMART" id="SM00507"/>
    </source>
</evidence>
<dbReference type="InterPro" id="IPR002711">
    <property type="entry name" value="HNH"/>
</dbReference>
<protein>
    <submittedName>
        <fullName evidence="2">HNH endonuclease</fullName>
    </submittedName>
</protein>
<name>A0ABX1MDC9_9CYAN</name>
<sequence length="372" mass="42398">MMGNYHVRICRRVGAGDSPLDSIGIALVNNRDEVIWGMELHHRGQQIKDSLETRKAVRRGRRARHTRYRQTRFLNRTRPEGWLNAPSLRHRVLTIETWVKRLMKFAPIVTLTQELVKFDLQAMQNPEIFGTEYQQGTLHGYECREYLLEKWNRQCAYCGIKDVPLEVEHIQPKSKGGSDRISNLCLACHKCNQNKGNKDVKEFLKGKPEVLSRILKQAKSPLKDAAAVNSTRWALLKVLGRFGLKVYANSGARTKFNRIKLGLPKAHWIDAACVDFVEKLIILTTKILTVKSTGKGTRRLCRINKFGFPCSNPRTSYEHGWNTGDVATGKGVTGRVVVQSKTRLEIRIDGKRIGAQLSDFKKLHCKDGYSYA</sequence>
<keyword evidence="2" id="KW-0378">Hydrolase</keyword>
<dbReference type="InterPro" id="IPR047693">
    <property type="entry name" value="RNA-guided_IscB-like"/>
</dbReference>
<dbReference type="PANTHER" id="PTHR33877">
    <property type="entry name" value="SLL1193 PROTEIN"/>
    <property type="match status" value="1"/>
</dbReference>
<dbReference type="NCBIfam" id="NF040563">
    <property type="entry name" value="guided_IscB"/>
    <property type="match status" value="1"/>
</dbReference>
<feature type="domain" description="HNH nuclease" evidence="1">
    <location>
        <begin position="142"/>
        <end position="193"/>
    </location>
</feature>
<dbReference type="Proteomes" id="UP000762253">
    <property type="component" value="Unassembled WGS sequence"/>
</dbReference>
<dbReference type="PANTHER" id="PTHR33877:SF2">
    <property type="entry name" value="OS07G0170200 PROTEIN"/>
    <property type="match status" value="1"/>
</dbReference>
<evidence type="ECO:0000313" key="2">
    <source>
        <dbReference type="EMBL" id="NMF65766.1"/>
    </source>
</evidence>
<dbReference type="Gene3D" id="1.10.30.50">
    <property type="match status" value="1"/>
</dbReference>
<organism evidence="2 3">
    <name type="scientific">Brasilonema octagenarum UFV-OR1</name>
    <dbReference type="NCBI Taxonomy" id="417115"/>
    <lineage>
        <taxon>Bacteria</taxon>
        <taxon>Bacillati</taxon>
        <taxon>Cyanobacteriota</taxon>
        <taxon>Cyanophyceae</taxon>
        <taxon>Nostocales</taxon>
        <taxon>Scytonemataceae</taxon>
        <taxon>Brasilonema</taxon>
        <taxon>Octagenarum group</taxon>
    </lineage>
</organism>
<gene>
    <name evidence="2" type="ORF">DP115_24660</name>
</gene>
<keyword evidence="2" id="KW-0255">Endonuclease</keyword>
<dbReference type="Pfam" id="PF14239">
    <property type="entry name" value="RRXRR"/>
    <property type="match status" value="1"/>
</dbReference>